<organism evidence="1 2">
    <name type="scientific">Rhinopithecimicrobium faecis</name>
    <dbReference type="NCBI Taxonomy" id="2820698"/>
    <lineage>
        <taxon>Bacteria</taxon>
        <taxon>Pseudomonadati</taxon>
        <taxon>Bacteroidota</taxon>
        <taxon>Sphingobacteriia</taxon>
        <taxon>Sphingobacteriales</taxon>
        <taxon>Sphingobacteriaceae</taxon>
        <taxon>Rhinopithecimicrobium</taxon>
    </lineage>
</organism>
<dbReference type="RefSeq" id="WP_353545731.1">
    <property type="nucleotide sequence ID" value="NZ_JAGKSB010000001.1"/>
</dbReference>
<name>A0A8T4H502_9SPHI</name>
<dbReference type="Proteomes" id="UP000679691">
    <property type="component" value="Unassembled WGS sequence"/>
</dbReference>
<protein>
    <recommendedName>
        <fullName evidence="3">Lipoprotein</fullName>
    </recommendedName>
</protein>
<proteinExistence type="predicted"/>
<dbReference type="PROSITE" id="PS51257">
    <property type="entry name" value="PROKAR_LIPOPROTEIN"/>
    <property type="match status" value="1"/>
</dbReference>
<evidence type="ECO:0000313" key="2">
    <source>
        <dbReference type="Proteomes" id="UP000679691"/>
    </source>
</evidence>
<dbReference type="EMBL" id="JAGKSB010000001">
    <property type="protein sequence ID" value="MBP3942250.1"/>
    <property type="molecule type" value="Genomic_DNA"/>
</dbReference>
<sequence length="213" mass="24027">MKFNFLAIAVLFLVIGCNQGKPKQAQEQAKDTLAIRQTTTPQQQGLTETINMVLKAYQNKDAATLNKLVNPAWGIYIVYRPGASDNFTIIDSIDFKNPEPHYYEFEDFKTTATLSYAPLPTFDCGTEKWSKNGLFCDSTANPTTLSQIADFMQTYNEAKYSEDQLQKIKNIEKSSFRVIATGEGYLSFIFQLTLLDGKWYLTLIDRAYGGCDA</sequence>
<keyword evidence="2" id="KW-1185">Reference proteome</keyword>
<evidence type="ECO:0008006" key="3">
    <source>
        <dbReference type="Google" id="ProtNLM"/>
    </source>
</evidence>
<evidence type="ECO:0000313" key="1">
    <source>
        <dbReference type="EMBL" id="MBP3942250.1"/>
    </source>
</evidence>
<reference evidence="1" key="1">
    <citation type="submission" date="2021-03" db="EMBL/GenBank/DDBJ databases">
        <authorList>
            <person name="Lu T."/>
            <person name="Wang Q."/>
            <person name="Han X."/>
        </authorList>
    </citation>
    <scope>NUCLEOTIDE SEQUENCE</scope>
    <source>
        <strain evidence="1">WQ 2009</strain>
    </source>
</reference>
<comment type="caution">
    <text evidence="1">The sequence shown here is derived from an EMBL/GenBank/DDBJ whole genome shotgun (WGS) entry which is preliminary data.</text>
</comment>
<gene>
    <name evidence="1" type="ORF">J5U18_01500</name>
</gene>
<dbReference type="AlphaFoldDB" id="A0A8T4H502"/>
<accession>A0A8T4H502</accession>